<dbReference type="GO" id="GO:0007165">
    <property type="term" value="P:signal transduction"/>
    <property type="evidence" value="ECO:0007669"/>
    <property type="project" value="UniProtKB-KW"/>
</dbReference>
<accession>A0A1E3X6U4</accession>
<dbReference type="GO" id="GO:0006935">
    <property type="term" value="P:chemotaxis"/>
    <property type="evidence" value="ECO:0007669"/>
    <property type="project" value="TreeGrafter"/>
</dbReference>
<feature type="transmembrane region" description="Helical" evidence="9">
    <location>
        <begin position="289"/>
        <end position="311"/>
    </location>
</feature>
<dbReference type="PANTHER" id="PTHR43531">
    <property type="entry name" value="PROTEIN ICFG"/>
    <property type="match status" value="1"/>
</dbReference>
<dbReference type="GO" id="GO:0005886">
    <property type="term" value="C:plasma membrane"/>
    <property type="evidence" value="ECO:0007669"/>
    <property type="project" value="TreeGrafter"/>
</dbReference>
<evidence type="ECO:0000313" key="11">
    <source>
        <dbReference type="EMBL" id="ODS31259.1"/>
    </source>
</evidence>
<feature type="region of interest" description="Disordered" evidence="8">
    <location>
        <begin position="604"/>
        <end position="637"/>
    </location>
</feature>
<dbReference type="Pfam" id="PF00015">
    <property type="entry name" value="MCPsignal"/>
    <property type="match status" value="1"/>
</dbReference>
<evidence type="ECO:0000259" key="10">
    <source>
        <dbReference type="PROSITE" id="PS50111"/>
    </source>
</evidence>
<evidence type="ECO:0000256" key="4">
    <source>
        <dbReference type="ARBA" id="ARBA00022989"/>
    </source>
</evidence>
<evidence type="ECO:0000256" key="1">
    <source>
        <dbReference type="ARBA" id="ARBA00004141"/>
    </source>
</evidence>
<comment type="subcellular location">
    <subcellularLocation>
        <location evidence="1">Membrane</location>
        <topology evidence="1">Multi-pass membrane protein</topology>
    </subcellularLocation>
</comment>
<dbReference type="InterPro" id="IPR004089">
    <property type="entry name" value="MCPsignal_dom"/>
</dbReference>
<evidence type="ECO:0000256" key="7">
    <source>
        <dbReference type="PROSITE-ProRule" id="PRU00284"/>
    </source>
</evidence>
<dbReference type="SUPFAM" id="SSF58104">
    <property type="entry name" value="Methyl-accepting chemotaxis protein (MCP) signaling domain"/>
    <property type="match status" value="1"/>
</dbReference>
<comment type="caution">
    <text evidence="11">The sequence shown here is derived from an EMBL/GenBank/DDBJ whole genome shotgun (WGS) entry which is preliminary data.</text>
</comment>
<dbReference type="PANTHER" id="PTHR43531:SF14">
    <property type="entry name" value="METHYL-ACCEPTING CHEMOTAXIS PROTEIN I-RELATED"/>
    <property type="match status" value="1"/>
</dbReference>
<feature type="domain" description="Methyl-accepting transducer" evidence="10">
    <location>
        <begin position="329"/>
        <end position="558"/>
    </location>
</feature>
<feature type="compositionally biased region" description="Polar residues" evidence="8">
    <location>
        <begin position="361"/>
        <end position="376"/>
    </location>
</feature>
<feature type="compositionally biased region" description="Low complexity" evidence="8">
    <location>
        <begin position="344"/>
        <end position="360"/>
    </location>
</feature>
<dbReference type="InterPro" id="IPR051310">
    <property type="entry name" value="MCP_chemotaxis"/>
</dbReference>
<evidence type="ECO:0000256" key="9">
    <source>
        <dbReference type="SAM" id="Phobius"/>
    </source>
</evidence>
<dbReference type="AlphaFoldDB" id="A0A1E3X6U4"/>
<evidence type="ECO:0000256" key="8">
    <source>
        <dbReference type="SAM" id="MobiDB-lite"/>
    </source>
</evidence>
<reference evidence="11 12" key="1">
    <citation type="submission" date="2016-07" db="EMBL/GenBank/DDBJ databases">
        <title>Draft genome of Scalindua rubra, obtained from a brine-seawater interface in the Red Sea, sheds light on salt adaptation in anammox bacteria.</title>
        <authorList>
            <person name="Speth D.R."/>
            <person name="Lagkouvardos I."/>
            <person name="Wang Y."/>
            <person name="Qian P.-Y."/>
            <person name="Dutilh B.E."/>
            <person name="Jetten M.S."/>
        </authorList>
    </citation>
    <scope>NUCLEOTIDE SEQUENCE [LARGE SCALE GENOMIC DNA]</scope>
    <source>
        <strain evidence="11">BSI-1</strain>
    </source>
</reference>
<evidence type="ECO:0000313" key="12">
    <source>
        <dbReference type="Proteomes" id="UP000094056"/>
    </source>
</evidence>
<evidence type="ECO:0000256" key="5">
    <source>
        <dbReference type="ARBA" id="ARBA00023136"/>
    </source>
</evidence>
<dbReference type="Proteomes" id="UP000094056">
    <property type="component" value="Unassembled WGS sequence"/>
</dbReference>
<dbReference type="PROSITE" id="PS50111">
    <property type="entry name" value="CHEMOTAXIS_TRANSDUC_2"/>
    <property type="match status" value="1"/>
</dbReference>
<feature type="region of interest" description="Disordered" evidence="8">
    <location>
        <begin position="344"/>
        <end position="376"/>
    </location>
</feature>
<gene>
    <name evidence="11" type="ORF">SCARUB_03628</name>
</gene>
<keyword evidence="4 9" id="KW-1133">Transmembrane helix</keyword>
<name>A0A1E3X6U4_9BACT</name>
<keyword evidence="7" id="KW-0807">Transducer</keyword>
<comment type="similarity">
    <text evidence="6">Belongs to the methyl-accepting chemotaxis (MCP) protein family.</text>
</comment>
<keyword evidence="3 9" id="KW-0812">Transmembrane</keyword>
<dbReference type="GO" id="GO:0004888">
    <property type="term" value="F:transmembrane signaling receptor activity"/>
    <property type="evidence" value="ECO:0007669"/>
    <property type="project" value="TreeGrafter"/>
</dbReference>
<dbReference type="InterPro" id="IPR029095">
    <property type="entry name" value="NarX-like_N"/>
</dbReference>
<dbReference type="Pfam" id="PF13675">
    <property type="entry name" value="PilJ"/>
    <property type="match status" value="2"/>
</dbReference>
<keyword evidence="2" id="KW-0488">Methylation</keyword>
<feature type="compositionally biased region" description="Basic and acidic residues" evidence="8">
    <location>
        <begin position="625"/>
        <end position="637"/>
    </location>
</feature>
<evidence type="ECO:0000256" key="3">
    <source>
        <dbReference type="ARBA" id="ARBA00022692"/>
    </source>
</evidence>
<evidence type="ECO:0000256" key="2">
    <source>
        <dbReference type="ARBA" id="ARBA00022481"/>
    </source>
</evidence>
<protein>
    <recommendedName>
        <fullName evidence="10">Methyl-accepting transducer domain-containing protein</fullName>
    </recommendedName>
</protein>
<dbReference type="FunFam" id="1.10.287.950:FF:000001">
    <property type="entry name" value="Methyl-accepting chemotaxis sensory transducer"/>
    <property type="match status" value="1"/>
</dbReference>
<dbReference type="SMART" id="SM00283">
    <property type="entry name" value="MA"/>
    <property type="match status" value="1"/>
</dbReference>
<keyword evidence="5 9" id="KW-0472">Membrane</keyword>
<dbReference type="Gene3D" id="1.10.287.950">
    <property type="entry name" value="Methyl-accepting chemotaxis protein"/>
    <property type="match status" value="1"/>
</dbReference>
<dbReference type="PATRIC" id="fig|1872076.5.peg.4318"/>
<dbReference type="CDD" id="cd11386">
    <property type="entry name" value="MCP_signal"/>
    <property type="match status" value="1"/>
</dbReference>
<proteinExistence type="inferred from homology"/>
<evidence type="ECO:0000256" key="6">
    <source>
        <dbReference type="ARBA" id="ARBA00029447"/>
    </source>
</evidence>
<dbReference type="EMBL" id="MAYW01000131">
    <property type="protein sequence ID" value="ODS31259.1"/>
    <property type="molecule type" value="Genomic_DNA"/>
</dbReference>
<organism evidence="11 12">
    <name type="scientific">Candidatus Scalindua rubra</name>
    <dbReference type="NCBI Taxonomy" id="1872076"/>
    <lineage>
        <taxon>Bacteria</taxon>
        <taxon>Pseudomonadati</taxon>
        <taxon>Planctomycetota</taxon>
        <taxon>Candidatus Brocadiia</taxon>
        <taxon>Candidatus Brocadiales</taxon>
        <taxon>Candidatus Scalinduaceae</taxon>
        <taxon>Candidatus Scalindua</taxon>
    </lineage>
</organism>
<sequence>MKTIQSKLVVVLAIFLTLSIVGTCITISFLNKQKADGVVINLAGKQRMLTQKMSKEALAVSQGTGSKESLEKTADLFDKTLKGLISGDKELGLPATKNIEILSQLNQVQKLWKDLHANLDVVLANSDVTTAALSYINDNNIELLKASHAVVMLLESNAFDSKTINLAGKQRMLTQKMVKETLGLVQGTESSGTLKSTSGLFDKTIKGFISGDSDLGLSAMTDGAILAQLTSVQTLWKSFYENINTVLKLAPETNNALSYINGHNVELLKEMNKAVGMYEKQSREKVATLSWISIIIVGVVSITVIMTWFLIARPLIKTLKGIIDNLTNGSEQIASATEQISASSQSLAQGSSEQASSLEETSASMEQMASVTKQNTNNAEEAAKLVDVCSTAADDGNKAVGEMTNSMEEINTSSKKIAEITKVIDGIAFQTNLLALNAAVEAARAGEHGKGFAVVAEEVRNLAQRSATAAKDTTSLIDDCVAKADNGAQIAGKGREALEEIVKNVKKVTDLTKEIANASGEQSSGIDQVGKAVQQMDSVTQQNAANAEETASASEELAAQSLTLKDQVNILAAQVGGKVDESSDTNGKSPVHTRQITHKQDIKTTTSVKGNGDHAPEALIPMGENRIEEHSEQLKDF</sequence>